<protein>
    <submittedName>
        <fullName evidence="1">Uncharacterized protein</fullName>
    </submittedName>
</protein>
<accession>A0A6M4IVY7</accession>
<evidence type="ECO:0000313" key="1">
    <source>
        <dbReference type="EMBL" id="QJR37686.1"/>
    </source>
</evidence>
<reference evidence="1 2" key="1">
    <citation type="submission" date="2020-05" db="EMBL/GenBank/DDBJ databases">
        <title>Complete genome sequence of Gemmatimonas greenlandica TET16.</title>
        <authorList>
            <person name="Zeng Y."/>
        </authorList>
    </citation>
    <scope>NUCLEOTIDE SEQUENCE [LARGE SCALE GENOMIC DNA]</scope>
    <source>
        <strain evidence="1 2">TET16</strain>
    </source>
</reference>
<sequence length="124" mass="12883">MNDAIHVRGLTRIGILGTRTVMASRLYGRVSGAEVIPPAGAELDAVHDANVEMAASGFATDGQRAVFDGAVRGLLQEAHVEAILLGGTDLALVYREDTASFPLVNAAAVHVDAIVAATRFSALE</sequence>
<keyword evidence="2" id="KW-1185">Reference proteome</keyword>
<dbReference type="Gene3D" id="3.40.50.1860">
    <property type="match status" value="2"/>
</dbReference>
<evidence type="ECO:0000313" key="2">
    <source>
        <dbReference type="Proteomes" id="UP000500938"/>
    </source>
</evidence>
<dbReference type="EMBL" id="CP053085">
    <property type="protein sequence ID" value="QJR37686.1"/>
    <property type="molecule type" value="Genomic_DNA"/>
</dbReference>
<name>A0A6M4IVY7_9BACT</name>
<organism evidence="1 2">
    <name type="scientific">Gemmatimonas groenlandica</name>
    <dbReference type="NCBI Taxonomy" id="2732249"/>
    <lineage>
        <taxon>Bacteria</taxon>
        <taxon>Pseudomonadati</taxon>
        <taxon>Gemmatimonadota</taxon>
        <taxon>Gemmatimonadia</taxon>
        <taxon>Gemmatimonadales</taxon>
        <taxon>Gemmatimonadaceae</taxon>
        <taxon>Gemmatimonas</taxon>
    </lineage>
</organism>
<dbReference type="InterPro" id="IPR015942">
    <property type="entry name" value="Asp/Glu/hydantoin_racemase"/>
</dbReference>
<dbReference type="AlphaFoldDB" id="A0A6M4IVY7"/>
<dbReference type="KEGG" id="ggr:HKW67_20260"/>
<dbReference type="SUPFAM" id="SSF53681">
    <property type="entry name" value="Aspartate/glutamate racemase"/>
    <property type="match status" value="1"/>
</dbReference>
<dbReference type="Pfam" id="PF01177">
    <property type="entry name" value="Asp_Glu_race"/>
    <property type="match status" value="1"/>
</dbReference>
<proteinExistence type="predicted"/>
<gene>
    <name evidence="1" type="ORF">HKW67_20260</name>
</gene>
<dbReference type="RefSeq" id="WP_171227121.1">
    <property type="nucleotide sequence ID" value="NZ_CP053085.1"/>
</dbReference>
<dbReference type="GO" id="GO:0047661">
    <property type="term" value="F:amino-acid racemase activity"/>
    <property type="evidence" value="ECO:0007669"/>
    <property type="project" value="InterPro"/>
</dbReference>
<dbReference type="Proteomes" id="UP000500938">
    <property type="component" value="Chromosome"/>
</dbReference>
<dbReference type="InterPro" id="IPR001920">
    <property type="entry name" value="Asp/Glu_race"/>
</dbReference>